<feature type="compositionally biased region" description="Basic and acidic residues" evidence="1">
    <location>
        <begin position="381"/>
        <end position="396"/>
    </location>
</feature>
<dbReference type="InterPro" id="IPR045030">
    <property type="entry name" value="LYSM1-4"/>
</dbReference>
<dbReference type="InterPro" id="IPR018392">
    <property type="entry name" value="LysM"/>
</dbReference>
<dbReference type="RefSeq" id="XP_013348816.1">
    <property type="nucleotide sequence ID" value="XM_013493362.1"/>
</dbReference>
<feature type="region of interest" description="Disordered" evidence="1">
    <location>
        <begin position="279"/>
        <end position="323"/>
    </location>
</feature>
<dbReference type="SUPFAM" id="SSF54106">
    <property type="entry name" value="LysM domain"/>
    <property type="match status" value="1"/>
</dbReference>
<evidence type="ECO:0000256" key="1">
    <source>
        <dbReference type="SAM" id="MobiDB-lite"/>
    </source>
</evidence>
<proteinExistence type="predicted"/>
<feature type="domain" description="LysM" evidence="2">
    <location>
        <begin position="213"/>
        <end position="257"/>
    </location>
</feature>
<feature type="region of interest" description="Disordered" evidence="1">
    <location>
        <begin position="109"/>
        <end position="157"/>
    </location>
</feature>
<dbReference type="InterPro" id="IPR036779">
    <property type="entry name" value="LysM_dom_sf"/>
</dbReference>
<dbReference type="PROSITE" id="PS51782">
    <property type="entry name" value="LYSM"/>
    <property type="match status" value="1"/>
</dbReference>
<dbReference type="HOGENOM" id="CLU_015384_1_1_1"/>
<evidence type="ECO:0000259" key="2">
    <source>
        <dbReference type="PROSITE" id="PS51782"/>
    </source>
</evidence>
<feature type="compositionally biased region" description="Polar residues" evidence="1">
    <location>
        <begin position="305"/>
        <end position="318"/>
    </location>
</feature>
<dbReference type="Pfam" id="PF01476">
    <property type="entry name" value="LysM"/>
    <property type="match status" value="1"/>
</dbReference>
<dbReference type="Proteomes" id="UP000030641">
    <property type="component" value="Unassembled WGS sequence"/>
</dbReference>
<feature type="region of interest" description="Disordered" evidence="1">
    <location>
        <begin position="1"/>
        <end position="85"/>
    </location>
</feature>
<dbReference type="SMART" id="SM00257">
    <property type="entry name" value="LysM"/>
    <property type="match status" value="1"/>
</dbReference>
<dbReference type="Gene3D" id="3.10.350.10">
    <property type="entry name" value="LysM domain"/>
    <property type="match status" value="1"/>
</dbReference>
<feature type="compositionally biased region" description="Polar residues" evidence="1">
    <location>
        <begin position="128"/>
        <end position="140"/>
    </location>
</feature>
<dbReference type="GeneID" id="25365098"/>
<accession>A0A074Z1W2</accession>
<gene>
    <name evidence="3" type="ORF">AUEXF2481DRAFT_34514</name>
</gene>
<evidence type="ECO:0000313" key="3">
    <source>
        <dbReference type="EMBL" id="KER00318.1"/>
    </source>
</evidence>
<feature type="region of interest" description="Disordered" evidence="1">
    <location>
        <begin position="359"/>
        <end position="409"/>
    </location>
</feature>
<dbReference type="OrthoDB" id="2192830at2759"/>
<feature type="compositionally biased region" description="Low complexity" evidence="1">
    <location>
        <begin position="1"/>
        <end position="14"/>
    </location>
</feature>
<feature type="region of interest" description="Disordered" evidence="1">
    <location>
        <begin position="503"/>
        <end position="594"/>
    </location>
</feature>
<dbReference type="OMA" id="FWPNDNI"/>
<protein>
    <submittedName>
        <fullName evidence="3">Carbohydrate-binding module family 50 protein</fullName>
    </submittedName>
</protein>
<dbReference type="PANTHER" id="PTHR20932">
    <property type="entry name" value="LYSM AND PUTATIVE PEPTIDOGLYCAN-BINDING DOMAIN-CONTAINING PROTEIN"/>
    <property type="match status" value="1"/>
</dbReference>
<sequence length="594" mass="64276">MSSRTSSTTASSSTLRPRAPRLISGLDDEAPPTLTPVVRHASPLPSPFDSREPSPMPATRLPRTASSHAVRPVKSMSRLNPDRAQSPATLSAFFGESWSAIQGMASDLLTPSSGLSKAGPSPRRRKPSINSTNTRNTSAPPKQWGVPTASSSAIGAGSYEERDALMRAEKRKQLMNATPEHNAIAHFKRRSSEDGPSASAPPDHAHDRDALVYVHHVQPDDTLAGITIKYNIHPSALRRANRMWPNDRIQARKTILLPVDQCAVKGTRLNGSEDLYQLTQENNPFPTSIEEVKAPVPTGRKRTESVSTNGDRPSSSCRSSHDPEATWEHDAWVLLPNSRQPTEIARSSRRNLAFFPPARRKSQSYSDIDTPSASLDLNRSVIHENPLDSPKQEAPQRPRGIRRSSNANNAYFPSYLAGPGGVGTMGKNVKSPGPAQDGLNKMFASHLPNVAPPPNQSNLYLPDIPTYSDEPTLFTPGLTHAQSPSINIENVGAAVEGWMRKMAAKASTGAPPSQERGMANRGGPSGIGDLIEMAESFEIGEDDEDEERHRGRQGSENNGRPGMSSSASFGHESRLKDRARNGTSAGAGKRQKDD</sequence>
<feature type="compositionally biased region" description="Polar residues" evidence="1">
    <location>
        <begin position="363"/>
        <end position="377"/>
    </location>
</feature>
<dbReference type="AlphaFoldDB" id="A0A074Z1W2"/>
<reference evidence="3 4" key="1">
    <citation type="journal article" date="2014" name="BMC Genomics">
        <title>Genome sequencing of four Aureobasidium pullulans varieties: biotechnological potential, stress tolerance, and description of new species.</title>
        <authorList>
            <person name="Gostin Ar C."/>
            <person name="Ohm R.A."/>
            <person name="Kogej T."/>
            <person name="Sonjak S."/>
            <person name="Turk M."/>
            <person name="Zajc J."/>
            <person name="Zalar P."/>
            <person name="Grube M."/>
            <person name="Sun H."/>
            <person name="Han J."/>
            <person name="Sharma A."/>
            <person name="Chiniquy J."/>
            <person name="Ngan C.Y."/>
            <person name="Lipzen A."/>
            <person name="Barry K."/>
            <person name="Grigoriev I.V."/>
            <person name="Gunde-Cimerman N."/>
        </authorList>
    </citation>
    <scope>NUCLEOTIDE SEQUENCE [LARGE SCALE GENOMIC DNA]</scope>
    <source>
        <strain evidence="3 4">EXF-2481</strain>
    </source>
</reference>
<organism evidence="3 4">
    <name type="scientific">Aureobasidium subglaciale (strain EXF-2481)</name>
    <name type="common">Aureobasidium pullulans var. subglaciale</name>
    <dbReference type="NCBI Taxonomy" id="1043005"/>
    <lineage>
        <taxon>Eukaryota</taxon>
        <taxon>Fungi</taxon>
        <taxon>Dikarya</taxon>
        <taxon>Ascomycota</taxon>
        <taxon>Pezizomycotina</taxon>
        <taxon>Dothideomycetes</taxon>
        <taxon>Dothideomycetidae</taxon>
        <taxon>Dothideales</taxon>
        <taxon>Saccotheciaceae</taxon>
        <taxon>Aureobasidium</taxon>
    </lineage>
</organism>
<evidence type="ECO:0000313" key="4">
    <source>
        <dbReference type="Proteomes" id="UP000030641"/>
    </source>
</evidence>
<dbReference type="PANTHER" id="PTHR20932:SF8">
    <property type="entry name" value="LD22649P"/>
    <property type="match status" value="1"/>
</dbReference>
<dbReference type="EMBL" id="KL584749">
    <property type="protein sequence ID" value="KER00318.1"/>
    <property type="molecule type" value="Genomic_DNA"/>
</dbReference>
<feature type="compositionally biased region" description="Basic and acidic residues" evidence="1">
    <location>
        <begin position="571"/>
        <end position="580"/>
    </location>
</feature>
<dbReference type="InParanoid" id="A0A074Z1W2"/>
<dbReference type="CDD" id="cd00118">
    <property type="entry name" value="LysM"/>
    <property type="match status" value="1"/>
</dbReference>
<feature type="compositionally biased region" description="Polar residues" evidence="1">
    <location>
        <begin position="554"/>
        <end position="568"/>
    </location>
</feature>
<keyword evidence="4" id="KW-1185">Reference proteome</keyword>
<name>A0A074Z1W2_AURSE</name>